<accession>A0A6N9HBH2</accession>
<dbReference type="AlphaFoldDB" id="A0A6N9HBH2"/>
<sequence length="221" mass="24358">MSKVHPSELLKTLTAEARPQKRRNLEVMHEVCAELYRLGSLDYSLATVGRLSQERGGMSQRALYNSTSGDFKTLVRAWANFAAPIKKSPSDSRSRDSLLTDNDLLQKIADPALRVLLGHIIAERDRLRGEVKLLRANASVVVDRRVLPGHINVTPKGEVIQVMSSAGLSDTEKQALIRAISAEFLSQEGWSEGANGEILNPRGRKLFDIGFINAIKKTLAS</sequence>
<reference evidence="1 2" key="1">
    <citation type="submission" date="2019-12" db="EMBL/GenBank/DDBJ databases">
        <title>Novel species isolated from a subtropical stream in China.</title>
        <authorList>
            <person name="Lu H."/>
        </authorList>
    </citation>
    <scope>NUCLEOTIDE SEQUENCE [LARGE SCALE GENOMIC DNA]</scope>
    <source>
        <strain evidence="1 2">DS3</strain>
    </source>
</reference>
<dbReference type="NCBIfam" id="NF040692">
    <property type="entry name" value="recomb_assoc"/>
    <property type="match status" value="1"/>
</dbReference>
<keyword evidence="1" id="KW-0378">Hydrolase</keyword>
<evidence type="ECO:0000313" key="1">
    <source>
        <dbReference type="EMBL" id="MYN00844.1"/>
    </source>
</evidence>
<comment type="caution">
    <text evidence="1">The sequence shown here is derived from an EMBL/GenBank/DDBJ whole genome shotgun (WGS) entry which is preliminary data.</text>
</comment>
<keyword evidence="2" id="KW-1185">Reference proteome</keyword>
<proteinExistence type="predicted"/>
<organism evidence="1 2">
    <name type="scientific">Pseudoduganella guangdongensis</name>
    <dbReference type="NCBI Taxonomy" id="2692179"/>
    <lineage>
        <taxon>Bacteria</taxon>
        <taxon>Pseudomonadati</taxon>
        <taxon>Pseudomonadota</taxon>
        <taxon>Betaproteobacteria</taxon>
        <taxon>Burkholderiales</taxon>
        <taxon>Oxalobacteraceae</taxon>
        <taxon>Telluria group</taxon>
        <taxon>Pseudoduganella</taxon>
    </lineage>
</organism>
<dbReference type="Proteomes" id="UP000448575">
    <property type="component" value="Unassembled WGS sequence"/>
</dbReference>
<dbReference type="RefSeq" id="WP_161023845.1">
    <property type="nucleotide sequence ID" value="NZ_WWCJ01000001.1"/>
</dbReference>
<name>A0A6N9HBH2_9BURK</name>
<dbReference type="InterPro" id="IPR048061">
    <property type="entry name" value="GmtX-like"/>
</dbReference>
<gene>
    <name evidence="1" type="ORF">GTP41_01905</name>
</gene>
<protein>
    <submittedName>
        <fullName evidence="1">Alpha/beta hydrolase</fullName>
    </submittedName>
</protein>
<dbReference type="GO" id="GO:0016787">
    <property type="term" value="F:hydrolase activity"/>
    <property type="evidence" value="ECO:0007669"/>
    <property type="project" value="UniProtKB-KW"/>
</dbReference>
<evidence type="ECO:0000313" key="2">
    <source>
        <dbReference type="Proteomes" id="UP000448575"/>
    </source>
</evidence>
<dbReference type="EMBL" id="WWCJ01000001">
    <property type="protein sequence ID" value="MYN00844.1"/>
    <property type="molecule type" value="Genomic_DNA"/>
</dbReference>